<dbReference type="EMBL" id="BARS01011888">
    <property type="protein sequence ID" value="GAF94850.1"/>
    <property type="molecule type" value="Genomic_DNA"/>
</dbReference>
<reference evidence="1" key="1">
    <citation type="journal article" date="2014" name="Front. Microbiol.">
        <title>High frequency of phylogenetically diverse reductive dehalogenase-homologous genes in deep subseafloor sedimentary metagenomes.</title>
        <authorList>
            <person name="Kawai M."/>
            <person name="Futagami T."/>
            <person name="Toyoda A."/>
            <person name="Takaki Y."/>
            <person name="Nishi S."/>
            <person name="Hori S."/>
            <person name="Arai W."/>
            <person name="Tsubouchi T."/>
            <person name="Morono Y."/>
            <person name="Uchiyama I."/>
            <person name="Ito T."/>
            <person name="Fujiyama A."/>
            <person name="Inagaki F."/>
            <person name="Takami H."/>
        </authorList>
    </citation>
    <scope>NUCLEOTIDE SEQUENCE</scope>
    <source>
        <strain evidence="1">Expedition CK06-06</strain>
    </source>
</reference>
<dbReference type="AlphaFoldDB" id="X0V2I7"/>
<accession>X0V2I7</accession>
<protein>
    <submittedName>
        <fullName evidence="1">Uncharacterized protein</fullName>
    </submittedName>
</protein>
<organism evidence="1">
    <name type="scientific">marine sediment metagenome</name>
    <dbReference type="NCBI Taxonomy" id="412755"/>
    <lineage>
        <taxon>unclassified sequences</taxon>
        <taxon>metagenomes</taxon>
        <taxon>ecological metagenomes</taxon>
    </lineage>
</organism>
<comment type="caution">
    <text evidence="1">The sequence shown here is derived from an EMBL/GenBank/DDBJ whole genome shotgun (WGS) entry which is preliminary data.</text>
</comment>
<gene>
    <name evidence="1" type="ORF">S01H1_21443</name>
</gene>
<sequence length="62" mass="7386">KLSLERIEHLIAKLTDTLAKIDKCRSEKLREQYWREGFEQQKSGRSSLKYRLETLKLGVRHA</sequence>
<feature type="non-terminal residue" evidence="1">
    <location>
        <position position="1"/>
    </location>
</feature>
<evidence type="ECO:0000313" key="1">
    <source>
        <dbReference type="EMBL" id="GAF94850.1"/>
    </source>
</evidence>
<name>X0V2I7_9ZZZZ</name>
<proteinExistence type="predicted"/>